<dbReference type="Pfam" id="PF10824">
    <property type="entry name" value="T7SS_ESX_EspC"/>
    <property type="match status" value="1"/>
</dbReference>
<dbReference type="AlphaFoldDB" id="A0A4Q7V3B9"/>
<evidence type="ECO:0000313" key="1">
    <source>
        <dbReference type="EMBL" id="RZT89107.1"/>
    </source>
</evidence>
<dbReference type="OrthoDB" id="3693305at2"/>
<comment type="caution">
    <text evidence="1">The sequence shown here is derived from an EMBL/GenBank/DDBJ whole genome shotgun (WGS) entry which is preliminary data.</text>
</comment>
<dbReference type="GO" id="GO:0009306">
    <property type="term" value="P:protein secretion"/>
    <property type="evidence" value="ECO:0007669"/>
    <property type="project" value="InterPro"/>
</dbReference>
<name>A0A4Q7V3B9_PSEST</name>
<organism evidence="1 2">
    <name type="scientific">Pseudonocardia sediminis</name>
    <dbReference type="NCBI Taxonomy" id="1397368"/>
    <lineage>
        <taxon>Bacteria</taxon>
        <taxon>Bacillati</taxon>
        <taxon>Actinomycetota</taxon>
        <taxon>Actinomycetes</taxon>
        <taxon>Pseudonocardiales</taxon>
        <taxon>Pseudonocardiaceae</taxon>
        <taxon>Pseudonocardia</taxon>
    </lineage>
</organism>
<sequence>MTDDVFRVVPGDVRGHATAVGNVEHAIAGKTPAQNTLSTDAYGLIGQAFSGAAMAAMGSGSVAVEKLCRALGDAAGGLRDCAADYESADRRVADLFGGDG</sequence>
<protein>
    <submittedName>
        <fullName evidence="1">Excreted virulence factor EspC (Type VII ESX diderm)</fullName>
    </submittedName>
</protein>
<proteinExistence type="predicted"/>
<dbReference type="RefSeq" id="WP_130293406.1">
    <property type="nucleotide sequence ID" value="NZ_SHKL01000001.1"/>
</dbReference>
<gene>
    <name evidence="1" type="ORF">EV383_6064</name>
</gene>
<dbReference type="EMBL" id="SHKL01000001">
    <property type="protein sequence ID" value="RZT89107.1"/>
    <property type="molecule type" value="Genomic_DNA"/>
</dbReference>
<evidence type="ECO:0000313" key="2">
    <source>
        <dbReference type="Proteomes" id="UP000291591"/>
    </source>
</evidence>
<keyword evidence="2" id="KW-1185">Reference proteome</keyword>
<dbReference type="InterPro" id="IPR022536">
    <property type="entry name" value="EspC"/>
</dbReference>
<accession>A0A4Q7V3B9</accession>
<reference evidence="1 2" key="1">
    <citation type="submission" date="2019-02" db="EMBL/GenBank/DDBJ databases">
        <title>Sequencing the genomes of 1000 actinobacteria strains.</title>
        <authorList>
            <person name="Klenk H.-P."/>
        </authorList>
    </citation>
    <scope>NUCLEOTIDE SEQUENCE [LARGE SCALE GENOMIC DNA]</scope>
    <source>
        <strain evidence="1 2">DSM 45779</strain>
    </source>
</reference>
<dbReference type="Proteomes" id="UP000291591">
    <property type="component" value="Unassembled WGS sequence"/>
</dbReference>